<reference evidence="3 4" key="1">
    <citation type="submission" date="2019-03" db="EMBL/GenBank/DDBJ databases">
        <title>Draft genome sequences of novel Actinobacteria.</title>
        <authorList>
            <person name="Sahin N."/>
            <person name="Ay H."/>
            <person name="Saygin H."/>
        </authorList>
    </citation>
    <scope>NUCLEOTIDE SEQUENCE [LARGE SCALE GENOMIC DNA]</scope>
    <source>
        <strain evidence="3 4">KC712</strain>
    </source>
</reference>
<dbReference type="AlphaFoldDB" id="A0A4R4WYB2"/>
<feature type="transmembrane region" description="Helical" evidence="2">
    <location>
        <begin position="179"/>
        <end position="202"/>
    </location>
</feature>
<comment type="caution">
    <text evidence="3">The sequence shown here is derived from an EMBL/GenBank/DDBJ whole genome shotgun (WGS) entry which is preliminary data.</text>
</comment>
<evidence type="ECO:0000313" key="4">
    <source>
        <dbReference type="Proteomes" id="UP000294543"/>
    </source>
</evidence>
<feature type="transmembrane region" description="Helical" evidence="2">
    <location>
        <begin position="209"/>
        <end position="227"/>
    </location>
</feature>
<feature type="transmembrane region" description="Helical" evidence="2">
    <location>
        <begin position="264"/>
        <end position="285"/>
    </location>
</feature>
<proteinExistence type="predicted"/>
<keyword evidence="2" id="KW-1133">Transmembrane helix</keyword>
<organism evidence="3 4">
    <name type="scientific">Nonomuraea diastatica</name>
    <dbReference type="NCBI Taxonomy" id="1848329"/>
    <lineage>
        <taxon>Bacteria</taxon>
        <taxon>Bacillati</taxon>
        <taxon>Actinomycetota</taxon>
        <taxon>Actinomycetes</taxon>
        <taxon>Streptosporangiales</taxon>
        <taxon>Streptosporangiaceae</taxon>
        <taxon>Nonomuraea</taxon>
    </lineage>
</organism>
<protein>
    <submittedName>
        <fullName evidence="3">ABC transporter permease</fullName>
    </submittedName>
</protein>
<accession>A0A4R4WYB2</accession>
<feature type="region of interest" description="Disordered" evidence="1">
    <location>
        <begin position="1"/>
        <end position="23"/>
    </location>
</feature>
<keyword evidence="4" id="KW-1185">Reference proteome</keyword>
<keyword evidence="2" id="KW-0812">Transmembrane</keyword>
<feature type="transmembrane region" description="Helical" evidence="2">
    <location>
        <begin position="50"/>
        <end position="73"/>
    </location>
</feature>
<dbReference type="EMBL" id="SMKP01000022">
    <property type="protein sequence ID" value="TDD22829.1"/>
    <property type="molecule type" value="Genomic_DNA"/>
</dbReference>
<name>A0A4R4WYB2_9ACTN</name>
<dbReference type="RefSeq" id="WP_132507241.1">
    <property type="nucleotide sequence ID" value="NZ_SMKP01000022.1"/>
</dbReference>
<evidence type="ECO:0000256" key="2">
    <source>
        <dbReference type="SAM" id="Phobius"/>
    </source>
</evidence>
<dbReference type="Pfam" id="PF12730">
    <property type="entry name" value="ABC2_membrane_4"/>
    <property type="match status" value="1"/>
</dbReference>
<feature type="transmembrane region" description="Helical" evidence="2">
    <location>
        <begin position="93"/>
        <end position="111"/>
    </location>
</feature>
<sequence length="290" mass="30592">MISQRRPPADARRTPSTARVLHQRPPTRMNAVVNVLASEWIKLRSVRSTYLIVVLGVSAVLLGYALAVMAAGMYDDAPPQQRLSARIADLEEVVVIVPQLCMGILGTQAITSEYATGLIRTSLTIVPRRWPILAAKSTVVGALGLITGATAVFGTYAVTRLVLDDRFSGAYTGAFADRLPLLIAISVSVPVFALLGLGLGALLRSSAGAIAIIVGLVYVIPMIIGNIPEPWSERLGSVMIGALPREITGDTITTSVYGSLLPPAAAAAVLASYAALPLLATTLLMRRRNA</sequence>
<dbReference type="OrthoDB" id="5188656at2"/>
<evidence type="ECO:0000256" key="1">
    <source>
        <dbReference type="SAM" id="MobiDB-lite"/>
    </source>
</evidence>
<feature type="transmembrane region" description="Helical" evidence="2">
    <location>
        <begin position="132"/>
        <end position="159"/>
    </location>
</feature>
<dbReference type="Proteomes" id="UP000294543">
    <property type="component" value="Unassembled WGS sequence"/>
</dbReference>
<gene>
    <name evidence="3" type="ORF">E1294_10395</name>
</gene>
<evidence type="ECO:0000313" key="3">
    <source>
        <dbReference type="EMBL" id="TDD22829.1"/>
    </source>
</evidence>
<keyword evidence="2" id="KW-0472">Membrane</keyword>